<gene>
    <name evidence="1" type="ORF">ACFPTN_04875</name>
</gene>
<evidence type="ECO:0000313" key="2">
    <source>
        <dbReference type="Proteomes" id="UP001595974"/>
    </source>
</evidence>
<keyword evidence="2" id="KW-1185">Reference proteome</keyword>
<accession>A0ABW1AN83</accession>
<evidence type="ECO:0000313" key="1">
    <source>
        <dbReference type="EMBL" id="MFC5768697.1"/>
    </source>
</evidence>
<organism evidence="1 2">
    <name type="scientific">Thauera sinica</name>
    <dbReference type="NCBI Taxonomy" id="2665146"/>
    <lineage>
        <taxon>Bacteria</taxon>
        <taxon>Pseudomonadati</taxon>
        <taxon>Pseudomonadota</taxon>
        <taxon>Betaproteobacteria</taxon>
        <taxon>Rhodocyclales</taxon>
        <taxon>Zoogloeaceae</taxon>
        <taxon>Thauera</taxon>
    </lineage>
</organism>
<comment type="caution">
    <text evidence="1">The sequence shown here is derived from an EMBL/GenBank/DDBJ whole genome shotgun (WGS) entry which is preliminary data.</text>
</comment>
<protein>
    <submittedName>
        <fullName evidence="1">Uncharacterized protein</fullName>
    </submittedName>
</protein>
<sequence length="119" mass="13003">MASDVRADVMPSCFPGERLYDDDFMPEQNDAWFAGVAEDHLDPNHIGGGRYASHVLNRMHGYSGLPARRFGHMPDISSAYGGGLEPVIGQSGRIIVRARCFSCCRSLGSIQRREAVCAS</sequence>
<name>A0ABW1AN83_9RHOO</name>
<proteinExistence type="predicted"/>
<dbReference type="RefSeq" id="WP_096448379.1">
    <property type="nucleotide sequence ID" value="NZ_JBHSOG010000014.1"/>
</dbReference>
<dbReference type="EMBL" id="JBHSOG010000014">
    <property type="protein sequence ID" value="MFC5768697.1"/>
    <property type="molecule type" value="Genomic_DNA"/>
</dbReference>
<reference evidence="2" key="1">
    <citation type="journal article" date="2019" name="Int. J. Syst. Evol. Microbiol.">
        <title>The Global Catalogue of Microorganisms (GCM) 10K type strain sequencing project: providing services to taxonomists for standard genome sequencing and annotation.</title>
        <authorList>
            <consortium name="The Broad Institute Genomics Platform"/>
            <consortium name="The Broad Institute Genome Sequencing Center for Infectious Disease"/>
            <person name="Wu L."/>
            <person name="Ma J."/>
        </authorList>
    </citation>
    <scope>NUCLEOTIDE SEQUENCE [LARGE SCALE GENOMIC DNA]</scope>
    <source>
        <strain evidence="2">SHR3</strain>
    </source>
</reference>
<dbReference type="Proteomes" id="UP001595974">
    <property type="component" value="Unassembled WGS sequence"/>
</dbReference>